<dbReference type="SUPFAM" id="SSF117892">
    <property type="entry name" value="Band 7/SPFH domain"/>
    <property type="match status" value="1"/>
</dbReference>
<comment type="subcellular location">
    <subcellularLocation>
        <location evidence="1">Membrane</location>
    </subcellularLocation>
</comment>
<dbReference type="PROSITE" id="PS01270">
    <property type="entry name" value="BAND_7"/>
    <property type="match status" value="1"/>
</dbReference>
<sequence length="314" mass="34974">MDSSEQSLPMEPTSSQTRQTVTMVNPIESTFSSIVSTVGDHTKIERRGVDINSANNIENRGMIAHLFIVFSYLIVVFTFPFSLLFCIKVTQEYERAVIFRLGKLVGNGVKGPGLFFVLPCIDDYSVVDLRTITFDVPPQEVLTKDSVTVSVDAVVYYRIWLPTIAVANVYDYGNATRLLTSTTLRNILGTRTLAEILSQRENISLAVRTILDEVTKVWGVKVERVELKDVRLPVNFQRSMAVEAEAVREARAKIIASEGEKKSSYALVEAADILNVEPISLQLRYMQNLIASGEGKETTILFPVPMPMMSIGIL</sequence>
<dbReference type="AlphaFoldDB" id="A0A9Q0RR41"/>
<comment type="caution">
    <text evidence="6">The sequence shown here is derived from an EMBL/GenBank/DDBJ whole genome shotgun (WGS) entry which is preliminary data.</text>
</comment>
<reference evidence="6" key="1">
    <citation type="submission" date="2022-12" db="EMBL/GenBank/DDBJ databases">
        <title>Genome assemblies of Blomia tropicalis.</title>
        <authorList>
            <person name="Cui Y."/>
        </authorList>
    </citation>
    <scope>NUCLEOTIDE SEQUENCE</scope>
    <source>
        <tissue evidence="6">Adult mites</tissue>
    </source>
</reference>
<dbReference type="Proteomes" id="UP001142055">
    <property type="component" value="Chromosome 1"/>
</dbReference>
<proteinExistence type="inferred from homology"/>
<dbReference type="Gene3D" id="3.30.479.30">
    <property type="entry name" value="Band 7 domain"/>
    <property type="match status" value="1"/>
</dbReference>
<dbReference type="Gene3D" id="6.10.250.2090">
    <property type="match status" value="1"/>
</dbReference>
<dbReference type="InterPro" id="IPR001107">
    <property type="entry name" value="Band_7"/>
</dbReference>
<keyword evidence="4" id="KW-1133">Transmembrane helix</keyword>
<keyword evidence="3 4" id="KW-0472">Membrane</keyword>
<dbReference type="InterPro" id="IPR036013">
    <property type="entry name" value="Band_7/SPFH_dom_sf"/>
</dbReference>
<evidence type="ECO:0000313" key="6">
    <source>
        <dbReference type="EMBL" id="KAJ6223386.1"/>
    </source>
</evidence>
<evidence type="ECO:0000256" key="1">
    <source>
        <dbReference type="ARBA" id="ARBA00004370"/>
    </source>
</evidence>
<dbReference type="OrthoDB" id="2105077at2759"/>
<name>A0A9Q0RR41_BLOTA</name>
<dbReference type="InterPro" id="IPR001972">
    <property type="entry name" value="Stomatin_HflK_fam"/>
</dbReference>
<dbReference type="PANTHER" id="PTHR10264">
    <property type="entry name" value="BAND 7 PROTEIN-RELATED"/>
    <property type="match status" value="1"/>
</dbReference>
<dbReference type="PRINTS" id="PR00721">
    <property type="entry name" value="STOMATIN"/>
</dbReference>
<dbReference type="EMBL" id="JAPWDV010000001">
    <property type="protein sequence ID" value="KAJ6223386.1"/>
    <property type="molecule type" value="Genomic_DNA"/>
</dbReference>
<dbReference type="PANTHER" id="PTHR10264:SF19">
    <property type="entry name" value="AT06885P-RELATED"/>
    <property type="match status" value="1"/>
</dbReference>
<evidence type="ECO:0000259" key="5">
    <source>
        <dbReference type="SMART" id="SM00244"/>
    </source>
</evidence>
<evidence type="ECO:0000256" key="3">
    <source>
        <dbReference type="ARBA" id="ARBA00023136"/>
    </source>
</evidence>
<evidence type="ECO:0000256" key="2">
    <source>
        <dbReference type="ARBA" id="ARBA00008164"/>
    </source>
</evidence>
<feature type="transmembrane region" description="Helical" evidence="4">
    <location>
        <begin position="62"/>
        <end position="87"/>
    </location>
</feature>
<gene>
    <name evidence="6" type="ORF">RDWZM_001931</name>
</gene>
<comment type="similarity">
    <text evidence="2">Belongs to the band 7/mec-2 family.</text>
</comment>
<organism evidence="6 7">
    <name type="scientific">Blomia tropicalis</name>
    <name type="common">Mite</name>
    <dbReference type="NCBI Taxonomy" id="40697"/>
    <lineage>
        <taxon>Eukaryota</taxon>
        <taxon>Metazoa</taxon>
        <taxon>Ecdysozoa</taxon>
        <taxon>Arthropoda</taxon>
        <taxon>Chelicerata</taxon>
        <taxon>Arachnida</taxon>
        <taxon>Acari</taxon>
        <taxon>Acariformes</taxon>
        <taxon>Sarcoptiformes</taxon>
        <taxon>Astigmata</taxon>
        <taxon>Glycyphagoidea</taxon>
        <taxon>Echimyopodidae</taxon>
        <taxon>Blomia</taxon>
    </lineage>
</organism>
<evidence type="ECO:0000313" key="7">
    <source>
        <dbReference type="Proteomes" id="UP001142055"/>
    </source>
</evidence>
<keyword evidence="4" id="KW-0812">Transmembrane</keyword>
<evidence type="ECO:0000256" key="4">
    <source>
        <dbReference type="SAM" id="Phobius"/>
    </source>
</evidence>
<dbReference type="InterPro" id="IPR043202">
    <property type="entry name" value="Band-7_stomatin-like"/>
</dbReference>
<dbReference type="OMA" id="LFPVPMP"/>
<dbReference type="SMART" id="SM00244">
    <property type="entry name" value="PHB"/>
    <property type="match status" value="1"/>
</dbReference>
<feature type="domain" description="Band 7" evidence="5">
    <location>
        <begin position="85"/>
        <end position="244"/>
    </location>
</feature>
<dbReference type="InterPro" id="IPR018080">
    <property type="entry name" value="Band_7/stomatin-like_CS"/>
</dbReference>
<keyword evidence="7" id="KW-1185">Reference proteome</keyword>
<dbReference type="GO" id="GO:0005886">
    <property type="term" value="C:plasma membrane"/>
    <property type="evidence" value="ECO:0007669"/>
    <property type="project" value="InterPro"/>
</dbReference>
<dbReference type="Pfam" id="PF01145">
    <property type="entry name" value="Band_7"/>
    <property type="match status" value="1"/>
</dbReference>
<dbReference type="FunFam" id="3.30.479.30:FF:000002">
    <property type="entry name" value="band 7 protein AGAP004871"/>
    <property type="match status" value="1"/>
</dbReference>
<accession>A0A9Q0RR41</accession>
<protein>
    <recommendedName>
        <fullName evidence="5">Band 7 domain-containing protein</fullName>
    </recommendedName>
</protein>